<proteinExistence type="predicted"/>
<name>A0ABN1MEQ4_9FLAO</name>
<dbReference type="InterPro" id="IPR000182">
    <property type="entry name" value="GNAT_dom"/>
</dbReference>
<dbReference type="SUPFAM" id="SSF55729">
    <property type="entry name" value="Acyl-CoA N-acyltransferases (Nat)"/>
    <property type="match status" value="1"/>
</dbReference>
<keyword evidence="3" id="KW-1185">Reference proteome</keyword>
<dbReference type="InterPro" id="IPR016181">
    <property type="entry name" value="Acyl_CoA_acyltransferase"/>
</dbReference>
<evidence type="ECO:0000259" key="1">
    <source>
        <dbReference type="PROSITE" id="PS51186"/>
    </source>
</evidence>
<dbReference type="EMBL" id="BAAAFG010000005">
    <property type="protein sequence ID" value="GAA0871607.1"/>
    <property type="molecule type" value="Genomic_DNA"/>
</dbReference>
<dbReference type="Gene3D" id="3.40.630.30">
    <property type="match status" value="1"/>
</dbReference>
<gene>
    <name evidence="2" type="ORF">GCM10009117_07530</name>
</gene>
<accession>A0ABN1MEQ4</accession>
<feature type="domain" description="N-acetyltransferase" evidence="1">
    <location>
        <begin position="1"/>
        <end position="148"/>
    </location>
</feature>
<evidence type="ECO:0000313" key="3">
    <source>
        <dbReference type="Proteomes" id="UP001500507"/>
    </source>
</evidence>
<dbReference type="CDD" id="cd04301">
    <property type="entry name" value="NAT_SF"/>
    <property type="match status" value="1"/>
</dbReference>
<dbReference type="PROSITE" id="PS51186">
    <property type="entry name" value="GNAT"/>
    <property type="match status" value="1"/>
</dbReference>
<dbReference type="Proteomes" id="UP001500507">
    <property type="component" value="Unassembled WGS sequence"/>
</dbReference>
<sequence>MQIRMAELKDLDQLAPLFDQYRVFYKQSSHLEAARDFLEKRFQKNDSVVFMAEDGDQIVGFTQLYSSFSSVSLQRQYILNDLFVAETHRNQGIATALLEKAKEFCRLQKAKGLALETDHNNPAQYLYEKLGWKKDDRTFHYFWTSPQA</sequence>
<organism evidence="2 3">
    <name type="scientific">Gangjinia marincola</name>
    <dbReference type="NCBI Taxonomy" id="578463"/>
    <lineage>
        <taxon>Bacteria</taxon>
        <taxon>Pseudomonadati</taxon>
        <taxon>Bacteroidota</taxon>
        <taxon>Flavobacteriia</taxon>
        <taxon>Flavobacteriales</taxon>
        <taxon>Flavobacteriaceae</taxon>
        <taxon>Gangjinia</taxon>
    </lineage>
</organism>
<dbReference type="PANTHER" id="PTHR43072">
    <property type="entry name" value="N-ACETYLTRANSFERASE"/>
    <property type="match status" value="1"/>
</dbReference>
<protein>
    <submittedName>
        <fullName evidence="2">GNAT family N-acetyltransferase</fullName>
    </submittedName>
</protein>
<dbReference type="PANTHER" id="PTHR43072:SF58">
    <property type="entry name" value="N-ACETYLTRANSFERASE DOMAIN-CONTAINING PROTEIN"/>
    <property type="match status" value="1"/>
</dbReference>
<reference evidence="2 3" key="1">
    <citation type="journal article" date="2019" name="Int. J. Syst. Evol. Microbiol.">
        <title>The Global Catalogue of Microorganisms (GCM) 10K type strain sequencing project: providing services to taxonomists for standard genome sequencing and annotation.</title>
        <authorList>
            <consortium name="The Broad Institute Genomics Platform"/>
            <consortium name="The Broad Institute Genome Sequencing Center for Infectious Disease"/>
            <person name="Wu L."/>
            <person name="Ma J."/>
        </authorList>
    </citation>
    <scope>NUCLEOTIDE SEQUENCE [LARGE SCALE GENOMIC DNA]</scope>
    <source>
        <strain evidence="2 3">JCM 16082</strain>
    </source>
</reference>
<dbReference type="Pfam" id="PF00583">
    <property type="entry name" value="Acetyltransf_1"/>
    <property type="match status" value="1"/>
</dbReference>
<evidence type="ECO:0000313" key="2">
    <source>
        <dbReference type="EMBL" id="GAA0871607.1"/>
    </source>
</evidence>
<comment type="caution">
    <text evidence="2">The sequence shown here is derived from an EMBL/GenBank/DDBJ whole genome shotgun (WGS) entry which is preliminary data.</text>
</comment>